<dbReference type="SUPFAM" id="SSF109854">
    <property type="entry name" value="DinB/YfiT-like putative metalloenzymes"/>
    <property type="match status" value="1"/>
</dbReference>
<feature type="non-terminal residue" evidence="1">
    <location>
        <position position="1"/>
    </location>
</feature>
<organism evidence="1">
    <name type="scientific">uncultured Thermomicrobiales bacterium</name>
    <dbReference type="NCBI Taxonomy" id="1645740"/>
    <lineage>
        <taxon>Bacteria</taxon>
        <taxon>Pseudomonadati</taxon>
        <taxon>Thermomicrobiota</taxon>
        <taxon>Thermomicrobia</taxon>
        <taxon>Thermomicrobiales</taxon>
        <taxon>environmental samples</taxon>
    </lineage>
</organism>
<name>A0A6J4U9S7_9BACT</name>
<evidence type="ECO:0000313" key="1">
    <source>
        <dbReference type="EMBL" id="CAA9543515.1"/>
    </source>
</evidence>
<accession>A0A6J4U9S7</accession>
<gene>
    <name evidence="1" type="ORF">AVDCRST_MAG73-2184</name>
</gene>
<evidence type="ECO:0008006" key="2">
    <source>
        <dbReference type="Google" id="ProtNLM"/>
    </source>
</evidence>
<proteinExistence type="predicted"/>
<dbReference type="AlphaFoldDB" id="A0A6J4U9S7"/>
<reference evidence="1" key="1">
    <citation type="submission" date="2020-02" db="EMBL/GenBank/DDBJ databases">
        <authorList>
            <person name="Meier V. D."/>
        </authorList>
    </citation>
    <scope>NUCLEOTIDE SEQUENCE</scope>
    <source>
        <strain evidence="1">AVDCRST_MAG73</strain>
    </source>
</reference>
<sequence>LLAGLDAAAWRRRAPEDWTTRSVRAIAYAVAGHEIHHREDWRDRYGVSR</sequence>
<protein>
    <recommendedName>
        <fullName evidence="2">DinB-like domain-containing protein</fullName>
    </recommendedName>
</protein>
<dbReference type="EMBL" id="CADCWE010000136">
    <property type="protein sequence ID" value="CAA9543515.1"/>
    <property type="molecule type" value="Genomic_DNA"/>
</dbReference>
<dbReference type="InterPro" id="IPR034660">
    <property type="entry name" value="DinB/YfiT-like"/>
</dbReference>